<accession>A0A840Q444</accession>
<proteinExistence type="predicted"/>
<gene>
    <name evidence="1" type="ORF">BJ970_001042</name>
</gene>
<protein>
    <submittedName>
        <fullName evidence="1">Uncharacterized protein</fullName>
    </submittedName>
</protein>
<dbReference type="EMBL" id="JACHIW010000001">
    <property type="protein sequence ID" value="MBB5153508.1"/>
    <property type="molecule type" value="Genomic_DNA"/>
</dbReference>
<name>A0A840Q444_9PSEU</name>
<dbReference type="AlphaFoldDB" id="A0A840Q444"/>
<evidence type="ECO:0000313" key="1">
    <source>
        <dbReference type="EMBL" id="MBB5153508.1"/>
    </source>
</evidence>
<organism evidence="1 2">
    <name type="scientific">Saccharopolyspora phatthalungensis</name>
    <dbReference type="NCBI Taxonomy" id="664693"/>
    <lineage>
        <taxon>Bacteria</taxon>
        <taxon>Bacillati</taxon>
        <taxon>Actinomycetota</taxon>
        <taxon>Actinomycetes</taxon>
        <taxon>Pseudonocardiales</taxon>
        <taxon>Pseudonocardiaceae</taxon>
        <taxon>Saccharopolyspora</taxon>
    </lineage>
</organism>
<evidence type="ECO:0000313" key="2">
    <source>
        <dbReference type="Proteomes" id="UP000584374"/>
    </source>
</evidence>
<dbReference type="Proteomes" id="UP000584374">
    <property type="component" value="Unassembled WGS sequence"/>
</dbReference>
<comment type="caution">
    <text evidence="1">The sequence shown here is derived from an EMBL/GenBank/DDBJ whole genome shotgun (WGS) entry which is preliminary data.</text>
</comment>
<keyword evidence="2" id="KW-1185">Reference proteome</keyword>
<sequence length="56" mass="6459">MRACHAAAQRDWSLSTDWSIFTTYRAPIGRLDVDIDWLVGDSNVLVTEPQWLKCHL</sequence>
<reference evidence="1 2" key="1">
    <citation type="submission" date="2020-08" db="EMBL/GenBank/DDBJ databases">
        <title>Sequencing the genomes of 1000 actinobacteria strains.</title>
        <authorList>
            <person name="Klenk H.-P."/>
        </authorList>
    </citation>
    <scope>NUCLEOTIDE SEQUENCE [LARGE SCALE GENOMIC DNA]</scope>
    <source>
        <strain evidence="1 2">DSM 45584</strain>
    </source>
</reference>